<keyword evidence="3" id="KW-1185">Reference proteome</keyword>
<dbReference type="Proteomes" id="UP000605099">
    <property type="component" value="Unassembled WGS sequence"/>
</dbReference>
<sequence length="107" mass="11813">MREPGIVPIVWKRDGRGPWRTPSELVRPWHAVRERAQLPTAIPYALRHSSIVRGLRAGLPISLVAKNHNTSATIIEAHYGRFIASGLLELAARAVVPLVPQDDSNPV</sequence>
<reference evidence="3" key="1">
    <citation type="journal article" date="2019" name="Int. J. Syst. Evol. Microbiol.">
        <title>The Global Catalogue of Microorganisms (GCM) 10K type strain sequencing project: providing services to taxonomists for standard genome sequencing and annotation.</title>
        <authorList>
            <consortium name="The Broad Institute Genomics Platform"/>
            <consortium name="The Broad Institute Genome Sequencing Center for Infectious Disease"/>
            <person name="Wu L."/>
            <person name="Ma J."/>
        </authorList>
    </citation>
    <scope>NUCLEOTIDE SEQUENCE [LARGE SCALE GENOMIC DNA]</scope>
    <source>
        <strain evidence="3">CGMCC 1.6784</strain>
    </source>
</reference>
<evidence type="ECO:0000313" key="3">
    <source>
        <dbReference type="Proteomes" id="UP000605099"/>
    </source>
</evidence>
<name>A0ABQ2JGZ0_9SPHN</name>
<protein>
    <recommendedName>
        <fullName evidence="4">Tyr recombinase domain-containing protein</fullName>
    </recommendedName>
</protein>
<accession>A0ABQ2JGZ0</accession>
<evidence type="ECO:0000313" key="2">
    <source>
        <dbReference type="EMBL" id="GGN45611.1"/>
    </source>
</evidence>
<organism evidence="2 3">
    <name type="scientific">Novosphingobium indicum</name>
    <dbReference type="NCBI Taxonomy" id="462949"/>
    <lineage>
        <taxon>Bacteria</taxon>
        <taxon>Pseudomonadati</taxon>
        <taxon>Pseudomonadota</taxon>
        <taxon>Alphaproteobacteria</taxon>
        <taxon>Sphingomonadales</taxon>
        <taxon>Sphingomonadaceae</taxon>
        <taxon>Novosphingobium</taxon>
    </lineage>
</organism>
<gene>
    <name evidence="2" type="ORF">GCM10011349_11900</name>
</gene>
<dbReference type="InterPro" id="IPR013762">
    <property type="entry name" value="Integrase-like_cat_sf"/>
</dbReference>
<dbReference type="SUPFAM" id="SSF56349">
    <property type="entry name" value="DNA breaking-rejoining enzymes"/>
    <property type="match status" value="1"/>
</dbReference>
<evidence type="ECO:0008006" key="4">
    <source>
        <dbReference type="Google" id="ProtNLM"/>
    </source>
</evidence>
<proteinExistence type="predicted"/>
<evidence type="ECO:0000256" key="1">
    <source>
        <dbReference type="ARBA" id="ARBA00023172"/>
    </source>
</evidence>
<keyword evidence="1" id="KW-0233">DNA recombination</keyword>
<comment type="caution">
    <text evidence="2">The sequence shown here is derived from an EMBL/GenBank/DDBJ whole genome shotgun (WGS) entry which is preliminary data.</text>
</comment>
<dbReference type="InterPro" id="IPR011010">
    <property type="entry name" value="DNA_brk_join_enz"/>
</dbReference>
<dbReference type="Gene3D" id="1.10.443.10">
    <property type="entry name" value="Intergrase catalytic core"/>
    <property type="match status" value="1"/>
</dbReference>
<dbReference type="EMBL" id="BMLK01000004">
    <property type="protein sequence ID" value="GGN45611.1"/>
    <property type="molecule type" value="Genomic_DNA"/>
</dbReference>